<proteinExistence type="predicted"/>
<name>A0AAD2DQ08_9LAMI</name>
<evidence type="ECO:0000313" key="2">
    <source>
        <dbReference type="Proteomes" id="UP000834106"/>
    </source>
</evidence>
<dbReference type="Proteomes" id="UP000834106">
    <property type="component" value="Chromosome 4"/>
</dbReference>
<organism evidence="1 2">
    <name type="scientific">Fraxinus pennsylvanica</name>
    <dbReference type="NCBI Taxonomy" id="56036"/>
    <lineage>
        <taxon>Eukaryota</taxon>
        <taxon>Viridiplantae</taxon>
        <taxon>Streptophyta</taxon>
        <taxon>Embryophyta</taxon>
        <taxon>Tracheophyta</taxon>
        <taxon>Spermatophyta</taxon>
        <taxon>Magnoliopsida</taxon>
        <taxon>eudicotyledons</taxon>
        <taxon>Gunneridae</taxon>
        <taxon>Pentapetalae</taxon>
        <taxon>asterids</taxon>
        <taxon>lamiids</taxon>
        <taxon>Lamiales</taxon>
        <taxon>Oleaceae</taxon>
        <taxon>Oleeae</taxon>
        <taxon>Fraxinus</taxon>
    </lineage>
</organism>
<keyword evidence="2" id="KW-1185">Reference proteome</keyword>
<evidence type="ECO:0000313" key="1">
    <source>
        <dbReference type="EMBL" id="CAI9759476.1"/>
    </source>
</evidence>
<reference evidence="1" key="1">
    <citation type="submission" date="2023-05" db="EMBL/GenBank/DDBJ databases">
        <authorList>
            <person name="Huff M."/>
        </authorList>
    </citation>
    <scope>NUCLEOTIDE SEQUENCE</scope>
</reference>
<sequence length="163" mass="18535">MWAAQERKVLHVDASDWMERMSSLVMMLAMRAEGRSFILGKRGLWSDEDAIFVSGERIIILRRQHLLSSSASLQTLLLMYMLSTTTTDMESNVNLLAKLDAAEIFLDVLKSLEVVPRTDSIRSVQIDGLNLCAQRVECNPRHMWFQFVIRVELEGIQGVDGYG</sequence>
<dbReference type="AlphaFoldDB" id="A0AAD2DQ08"/>
<gene>
    <name evidence="1" type="ORF">FPE_LOCUS6906</name>
</gene>
<dbReference type="EMBL" id="OU503039">
    <property type="protein sequence ID" value="CAI9759476.1"/>
    <property type="molecule type" value="Genomic_DNA"/>
</dbReference>
<accession>A0AAD2DQ08</accession>
<protein>
    <submittedName>
        <fullName evidence="1">Uncharacterized protein</fullName>
    </submittedName>
</protein>